<accession>A0A7R9YCC4</accession>
<dbReference type="PANTHER" id="PTHR15608">
    <property type="entry name" value="SPLICING FACTOR U2AF-ASSOCIATED PROTEIN 2"/>
    <property type="match status" value="1"/>
</dbReference>
<keyword evidence="2" id="KW-0507">mRNA processing</keyword>
<comment type="similarity">
    <text evidence="1">Belongs to the HTATSF1 family.</text>
</comment>
<feature type="domain" description="RRM" evidence="8">
    <location>
        <begin position="55"/>
        <end position="140"/>
    </location>
</feature>
<sequence length="188" mass="21054">MPIKVSVATFEKKDNFEDRKPKLSSAQLKIAKAAAKQKLAWNEIDDTGLAMKALRIVVISNLFDPVEFQQNEQAGKEIEQALVAKCDEMGPIDKMTLFRKNPKGVVVVKFVTAYAAEECIRLLDNQTFRGRNVRVQYWDGVTDYTVVDTAQEEKRDEDFGAWLNEQALPEDLVPKTEGGEARGTSDAA</sequence>
<evidence type="ECO:0000256" key="4">
    <source>
        <dbReference type="ARBA" id="ARBA00022884"/>
    </source>
</evidence>
<dbReference type="Gene3D" id="3.30.70.330">
    <property type="match status" value="1"/>
</dbReference>
<organism evidence="9">
    <name type="scientific">Pinguiococcus pyrenoidosus</name>
    <dbReference type="NCBI Taxonomy" id="172671"/>
    <lineage>
        <taxon>Eukaryota</taxon>
        <taxon>Sar</taxon>
        <taxon>Stramenopiles</taxon>
        <taxon>Ochrophyta</taxon>
        <taxon>Pinguiophyceae</taxon>
        <taxon>Pinguiochrysidales</taxon>
        <taxon>Pinguiochrysidaceae</taxon>
        <taxon>Pinguiococcus</taxon>
    </lineage>
</organism>
<gene>
    <name evidence="9" type="ORF">PPYR1160_LOCUS8855</name>
</gene>
<feature type="region of interest" description="Disordered" evidence="7">
    <location>
        <begin position="169"/>
        <end position="188"/>
    </location>
</feature>
<dbReference type="PANTHER" id="PTHR15608:SF0">
    <property type="entry name" value="HIV TAT-SPECIFIC FACTOR 1"/>
    <property type="match status" value="1"/>
</dbReference>
<evidence type="ECO:0000313" key="9">
    <source>
        <dbReference type="EMBL" id="CAD8259353.1"/>
    </source>
</evidence>
<dbReference type="InterPro" id="IPR035979">
    <property type="entry name" value="RBD_domain_sf"/>
</dbReference>
<proteinExistence type="inferred from homology"/>
<keyword evidence="5" id="KW-0508">mRNA splicing</keyword>
<dbReference type="SUPFAM" id="SSF54928">
    <property type="entry name" value="RNA-binding domain, RBD"/>
    <property type="match status" value="1"/>
</dbReference>
<evidence type="ECO:0000256" key="7">
    <source>
        <dbReference type="SAM" id="MobiDB-lite"/>
    </source>
</evidence>
<evidence type="ECO:0000256" key="6">
    <source>
        <dbReference type="PROSITE-ProRule" id="PRU00176"/>
    </source>
</evidence>
<dbReference type="GO" id="GO:0000398">
    <property type="term" value="P:mRNA splicing, via spliceosome"/>
    <property type="evidence" value="ECO:0007669"/>
    <property type="project" value="UniProtKB-ARBA"/>
</dbReference>
<dbReference type="FunFam" id="3.30.70.330:FF:000105">
    <property type="entry name" value="HIV Tat-specific factor 1 homolog"/>
    <property type="match status" value="1"/>
</dbReference>
<evidence type="ECO:0000259" key="8">
    <source>
        <dbReference type="PROSITE" id="PS50102"/>
    </source>
</evidence>
<keyword evidence="3" id="KW-0677">Repeat</keyword>
<protein>
    <recommendedName>
        <fullName evidence="8">RRM domain-containing protein</fullName>
    </recommendedName>
</protein>
<dbReference type="PROSITE" id="PS50102">
    <property type="entry name" value="RRM"/>
    <property type="match status" value="1"/>
</dbReference>
<dbReference type="EMBL" id="HBEA01011588">
    <property type="protein sequence ID" value="CAD8259353.1"/>
    <property type="molecule type" value="Transcribed_RNA"/>
</dbReference>
<name>A0A7R9YCC4_9STRA</name>
<evidence type="ECO:0000256" key="3">
    <source>
        <dbReference type="ARBA" id="ARBA00022737"/>
    </source>
</evidence>
<dbReference type="InterPro" id="IPR012677">
    <property type="entry name" value="Nucleotide-bd_a/b_plait_sf"/>
</dbReference>
<evidence type="ECO:0000256" key="2">
    <source>
        <dbReference type="ARBA" id="ARBA00022664"/>
    </source>
</evidence>
<dbReference type="AlphaFoldDB" id="A0A7R9YCC4"/>
<dbReference type="InterPro" id="IPR034393">
    <property type="entry name" value="TatSF1-like"/>
</dbReference>
<keyword evidence="4 6" id="KW-0694">RNA-binding</keyword>
<dbReference type="GO" id="GO:0003723">
    <property type="term" value="F:RNA binding"/>
    <property type="evidence" value="ECO:0007669"/>
    <property type="project" value="UniProtKB-UniRule"/>
</dbReference>
<dbReference type="GO" id="GO:0005686">
    <property type="term" value="C:U2 snRNP"/>
    <property type="evidence" value="ECO:0007669"/>
    <property type="project" value="TreeGrafter"/>
</dbReference>
<dbReference type="InterPro" id="IPR000504">
    <property type="entry name" value="RRM_dom"/>
</dbReference>
<evidence type="ECO:0000256" key="5">
    <source>
        <dbReference type="ARBA" id="ARBA00023187"/>
    </source>
</evidence>
<reference evidence="9" key="1">
    <citation type="submission" date="2021-01" db="EMBL/GenBank/DDBJ databases">
        <authorList>
            <person name="Corre E."/>
            <person name="Pelletier E."/>
            <person name="Niang G."/>
            <person name="Scheremetjew M."/>
            <person name="Finn R."/>
            <person name="Kale V."/>
            <person name="Holt S."/>
            <person name="Cochrane G."/>
            <person name="Meng A."/>
            <person name="Brown T."/>
            <person name="Cohen L."/>
        </authorList>
    </citation>
    <scope>NUCLEOTIDE SEQUENCE</scope>
    <source>
        <strain evidence="9">CCMP2078</strain>
    </source>
</reference>
<dbReference type="Pfam" id="PF00076">
    <property type="entry name" value="RRM_1"/>
    <property type="match status" value="1"/>
</dbReference>
<dbReference type="GO" id="GO:0005684">
    <property type="term" value="C:U2-type spliceosomal complex"/>
    <property type="evidence" value="ECO:0007669"/>
    <property type="project" value="TreeGrafter"/>
</dbReference>
<evidence type="ECO:0000256" key="1">
    <source>
        <dbReference type="ARBA" id="ARBA00007747"/>
    </source>
</evidence>